<accession>A0AAD4BMX3</accession>
<dbReference type="Proteomes" id="UP001194468">
    <property type="component" value="Unassembled WGS sequence"/>
</dbReference>
<dbReference type="Pfam" id="PF08568">
    <property type="entry name" value="Kinetochor_Ybp2"/>
    <property type="match status" value="1"/>
</dbReference>
<name>A0AAD4BMX3_BOLED</name>
<reference evidence="1" key="2">
    <citation type="journal article" date="2020" name="Nat. Commun.">
        <title>Large-scale genome sequencing of mycorrhizal fungi provides insights into the early evolution of symbiotic traits.</title>
        <authorList>
            <person name="Miyauchi S."/>
            <person name="Kiss E."/>
            <person name="Kuo A."/>
            <person name="Drula E."/>
            <person name="Kohler A."/>
            <person name="Sanchez-Garcia M."/>
            <person name="Morin E."/>
            <person name="Andreopoulos B."/>
            <person name="Barry K.W."/>
            <person name="Bonito G."/>
            <person name="Buee M."/>
            <person name="Carver A."/>
            <person name="Chen C."/>
            <person name="Cichocki N."/>
            <person name="Clum A."/>
            <person name="Culley D."/>
            <person name="Crous P.W."/>
            <person name="Fauchery L."/>
            <person name="Girlanda M."/>
            <person name="Hayes R.D."/>
            <person name="Keri Z."/>
            <person name="LaButti K."/>
            <person name="Lipzen A."/>
            <person name="Lombard V."/>
            <person name="Magnuson J."/>
            <person name="Maillard F."/>
            <person name="Murat C."/>
            <person name="Nolan M."/>
            <person name="Ohm R.A."/>
            <person name="Pangilinan J."/>
            <person name="Pereira M.F."/>
            <person name="Perotto S."/>
            <person name="Peter M."/>
            <person name="Pfister S."/>
            <person name="Riley R."/>
            <person name="Sitrit Y."/>
            <person name="Stielow J.B."/>
            <person name="Szollosi G."/>
            <person name="Zifcakova L."/>
            <person name="Stursova M."/>
            <person name="Spatafora J.W."/>
            <person name="Tedersoo L."/>
            <person name="Vaario L.M."/>
            <person name="Yamada A."/>
            <person name="Yan M."/>
            <person name="Wang P."/>
            <person name="Xu J."/>
            <person name="Bruns T."/>
            <person name="Baldrian P."/>
            <person name="Vilgalys R."/>
            <person name="Dunand C."/>
            <person name="Henrissat B."/>
            <person name="Grigoriev I.V."/>
            <person name="Hibbett D."/>
            <person name="Nagy L.G."/>
            <person name="Martin F.M."/>
        </authorList>
    </citation>
    <scope>NUCLEOTIDE SEQUENCE</scope>
    <source>
        <strain evidence="1">BED1</strain>
    </source>
</reference>
<evidence type="ECO:0000313" key="1">
    <source>
        <dbReference type="EMBL" id="KAF8434575.1"/>
    </source>
</evidence>
<dbReference type="AlphaFoldDB" id="A0AAD4BMX3"/>
<dbReference type="InterPro" id="IPR019516">
    <property type="entry name" value="Glomulin/ALF4"/>
</dbReference>
<proteinExistence type="predicted"/>
<reference evidence="1" key="1">
    <citation type="submission" date="2019-10" db="EMBL/GenBank/DDBJ databases">
        <authorList>
            <consortium name="DOE Joint Genome Institute"/>
            <person name="Kuo A."/>
            <person name="Miyauchi S."/>
            <person name="Kiss E."/>
            <person name="Drula E."/>
            <person name="Kohler A."/>
            <person name="Sanchez-Garcia M."/>
            <person name="Andreopoulos B."/>
            <person name="Barry K.W."/>
            <person name="Bonito G."/>
            <person name="Buee M."/>
            <person name="Carver A."/>
            <person name="Chen C."/>
            <person name="Cichocki N."/>
            <person name="Clum A."/>
            <person name="Culley D."/>
            <person name="Crous P.W."/>
            <person name="Fauchery L."/>
            <person name="Girlanda M."/>
            <person name="Hayes R."/>
            <person name="Keri Z."/>
            <person name="LaButti K."/>
            <person name="Lipzen A."/>
            <person name="Lombard V."/>
            <person name="Magnuson J."/>
            <person name="Maillard F."/>
            <person name="Morin E."/>
            <person name="Murat C."/>
            <person name="Nolan M."/>
            <person name="Ohm R."/>
            <person name="Pangilinan J."/>
            <person name="Pereira M."/>
            <person name="Perotto S."/>
            <person name="Peter M."/>
            <person name="Riley R."/>
            <person name="Sitrit Y."/>
            <person name="Stielow B."/>
            <person name="Szollosi G."/>
            <person name="Zifcakova L."/>
            <person name="Stursova M."/>
            <person name="Spatafora J.W."/>
            <person name="Tedersoo L."/>
            <person name="Vaario L.-M."/>
            <person name="Yamada A."/>
            <person name="Yan M."/>
            <person name="Wang P."/>
            <person name="Xu J."/>
            <person name="Bruns T."/>
            <person name="Baldrian P."/>
            <person name="Vilgalys R."/>
            <person name="Henrissat B."/>
            <person name="Grigoriev I.V."/>
            <person name="Hibbett D."/>
            <person name="Nagy L.G."/>
            <person name="Martin F.M."/>
        </authorList>
    </citation>
    <scope>NUCLEOTIDE SEQUENCE</scope>
    <source>
        <strain evidence="1">BED1</strain>
    </source>
</reference>
<organism evidence="1 2">
    <name type="scientific">Boletus edulis BED1</name>
    <dbReference type="NCBI Taxonomy" id="1328754"/>
    <lineage>
        <taxon>Eukaryota</taxon>
        <taxon>Fungi</taxon>
        <taxon>Dikarya</taxon>
        <taxon>Basidiomycota</taxon>
        <taxon>Agaricomycotina</taxon>
        <taxon>Agaricomycetes</taxon>
        <taxon>Agaricomycetidae</taxon>
        <taxon>Boletales</taxon>
        <taxon>Boletineae</taxon>
        <taxon>Boletaceae</taxon>
        <taxon>Boletoideae</taxon>
        <taxon>Boletus</taxon>
    </lineage>
</organism>
<dbReference type="GO" id="GO:0005737">
    <property type="term" value="C:cytoplasm"/>
    <property type="evidence" value="ECO:0007669"/>
    <property type="project" value="TreeGrafter"/>
</dbReference>
<evidence type="ECO:0000313" key="2">
    <source>
        <dbReference type="Proteomes" id="UP001194468"/>
    </source>
</evidence>
<dbReference type="GO" id="GO:0055105">
    <property type="term" value="F:ubiquitin-protein transferase inhibitor activity"/>
    <property type="evidence" value="ECO:0007669"/>
    <property type="project" value="TreeGrafter"/>
</dbReference>
<dbReference type="PANTHER" id="PTHR15430">
    <property type="entry name" value="GLOMULIN"/>
    <property type="match status" value="1"/>
</dbReference>
<comment type="caution">
    <text evidence="1">The sequence shown here is derived from an EMBL/GenBank/DDBJ whole genome shotgun (WGS) entry which is preliminary data.</text>
</comment>
<dbReference type="InterPro" id="IPR013877">
    <property type="entry name" value="YAP-bd/ALF4/Glomulin"/>
</dbReference>
<dbReference type="PANTHER" id="PTHR15430:SF1">
    <property type="entry name" value="GLOMULIN"/>
    <property type="match status" value="1"/>
</dbReference>
<protein>
    <submittedName>
        <fullName evidence="1">Uncharacterized protein</fullName>
    </submittedName>
</protein>
<sequence length="408" mass="45352">MLSQPAISRSKLGKRSALELCSPLLESVASLIPSVSPLSTREQGRLLTKEVASLVKCLSSWALEVTDANGLHEIKRLLRELLDMTVVNCAPSIQASLAVRVARGRFPRFFVAPPEEKEWQGGVEAMFAVELSLKALGESPEDIPWKPTSFVDVIYLAHSTTPLPLSPSSRSDLYHLLVNALQMNMVLDEALYLLFLDFTRETMIISPELVPSLCTVLSALASTHLDPTIRQLCLRLLSLTLTKLPPPPRLEILMGLTTDEDFPQIRGPAVGLLKETVLEALALPQDSASRNPFASSELLRIFGGVLFRPNPPEFFGKERLEKSLRNCLSFYFVLLHRDRENRTGVRSKCNVMSIQKSFLQPLRQFLDDHIAGEVCAHAERPLMAISSLQVGLDRINHALQTLDLDKDT</sequence>
<gene>
    <name evidence="1" type="ORF">L210DRAFT_3506615</name>
</gene>
<keyword evidence="2" id="KW-1185">Reference proteome</keyword>
<dbReference type="EMBL" id="WHUW01000028">
    <property type="protein sequence ID" value="KAF8434575.1"/>
    <property type="molecule type" value="Genomic_DNA"/>
</dbReference>